<evidence type="ECO:0000313" key="2">
    <source>
        <dbReference type="Proteomes" id="UP000649617"/>
    </source>
</evidence>
<gene>
    <name evidence="1" type="ORF">SPIL2461_LOCUS10517</name>
</gene>
<protein>
    <recommendedName>
        <fullName evidence="3">Copia protein</fullName>
    </recommendedName>
</protein>
<name>A0A812R9S7_SYMPI</name>
<reference evidence="1" key="1">
    <citation type="submission" date="2021-02" db="EMBL/GenBank/DDBJ databases">
        <authorList>
            <person name="Dougan E. K."/>
            <person name="Rhodes N."/>
            <person name="Thang M."/>
            <person name="Chan C."/>
        </authorList>
    </citation>
    <scope>NUCLEOTIDE SEQUENCE</scope>
</reference>
<organism evidence="1 2">
    <name type="scientific">Symbiodinium pilosum</name>
    <name type="common">Dinoflagellate</name>
    <dbReference type="NCBI Taxonomy" id="2952"/>
    <lineage>
        <taxon>Eukaryota</taxon>
        <taxon>Sar</taxon>
        <taxon>Alveolata</taxon>
        <taxon>Dinophyceae</taxon>
        <taxon>Suessiales</taxon>
        <taxon>Symbiodiniaceae</taxon>
        <taxon>Symbiodinium</taxon>
    </lineage>
</organism>
<comment type="caution">
    <text evidence="1">The sequence shown here is derived from an EMBL/GenBank/DDBJ whole genome shotgun (WGS) entry which is preliminary data.</text>
</comment>
<accession>A0A812R9S7</accession>
<keyword evidence="2" id="KW-1185">Reference proteome</keyword>
<proteinExistence type="predicted"/>
<sequence>MSWNAPQKIERGSMSIPRVDEFVFRGLRITLNNDGVQLDQHKWLAQELQRRGLSQVSGSPSLPSLDDAPQEPAEKNELYKEQLRACQSDIGSLMWAAMRARPDIQALVSMCACLCVICPAYVLQKLKAVWKYARKTLWLSLQYVGSRSTVITSYSDCSFAAQGSRSRTGVVLKIGVDIVSWRSVRQELTAWPDALHLKNVVDQLTGLKHSIEMVCDNSSAVTLIAGPTFNRVTWRTRHFALRASWIRDQIATQPVTIRHEAGETLVADALTKVLARTRLQYMRELMRLR</sequence>
<dbReference type="OrthoDB" id="433199at2759"/>
<dbReference type="AlphaFoldDB" id="A0A812R9S7"/>
<dbReference type="CDD" id="cd09272">
    <property type="entry name" value="RNase_HI_RT_Ty1"/>
    <property type="match status" value="1"/>
</dbReference>
<evidence type="ECO:0000313" key="1">
    <source>
        <dbReference type="EMBL" id="CAE7429856.1"/>
    </source>
</evidence>
<dbReference type="Proteomes" id="UP000649617">
    <property type="component" value="Unassembled WGS sequence"/>
</dbReference>
<evidence type="ECO:0008006" key="3">
    <source>
        <dbReference type="Google" id="ProtNLM"/>
    </source>
</evidence>
<dbReference type="EMBL" id="CAJNIZ010019702">
    <property type="protein sequence ID" value="CAE7429856.1"/>
    <property type="molecule type" value="Genomic_DNA"/>
</dbReference>